<feature type="transmembrane region" description="Helical" evidence="8">
    <location>
        <begin position="344"/>
        <end position="361"/>
    </location>
</feature>
<evidence type="ECO:0000256" key="6">
    <source>
        <dbReference type="ARBA" id="ARBA00023136"/>
    </source>
</evidence>
<dbReference type="PANTHER" id="PTHR23514">
    <property type="entry name" value="BYPASS OF STOP CODON PROTEIN 6"/>
    <property type="match status" value="1"/>
</dbReference>
<dbReference type="FunFam" id="1.20.1250.20:FF:000286">
    <property type="entry name" value="MFS efflux transporter"/>
    <property type="match status" value="1"/>
</dbReference>
<feature type="region of interest" description="Disordered" evidence="7">
    <location>
        <begin position="481"/>
        <end position="507"/>
    </location>
</feature>
<feature type="region of interest" description="Disordered" evidence="7">
    <location>
        <begin position="255"/>
        <end position="285"/>
    </location>
</feature>
<evidence type="ECO:0000256" key="1">
    <source>
        <dbReference type="ARBA" id="ARBA00004127"/>
    </source>
</evidence>
<feature type="compositionally biased region" description="Basic and acidic residues" evidence="7">
    <location>
        <begin position="255"/>
        <end position="269"/>
    </location>
</feature>
<gene>
    <name evidence="10" type="ORF">BCR43DRAFT_461198</name>
</gene>
<dbReference type="GO" id="GO:0016020">
    <property type="term" value="C:membrane"/>
    <property type="evidence" value="ECO:0007669"/>
    <property type="project" value="TreeGrafter"/>
</dbReference>
<keyword evidence="4 8" id="KW-0812">Transmembrane</keyword>
<sequence>MSSSREDQDQARIQVALEKPAAAANVAATISKTNPLTSTSMASSGSHSAHSTLQNTTAAPLSRWQRIRPVLPGLLQAFLFYTLTGMNDASLGILLPSIRAYYQLSEYYTVSLLFIFTTVGFFLAAFTNGYLIERISQARTAFVGCISLLVGYLVVLFAVPFPAMCCMMVFIGYGVALLEAAGNVICGEMPHATVVLNFLHALYGLGALIMPLIASAFLEQQKRWTTTYVVLCGVAALATITTPFGLRHVLTNSEKEAQEQKENEAHVGQDEEVPSDSSEDERSRAKVDDSRLLRTSLKYRITHVGAVFLLLYVGTEVTLGSWGYTFLITARSTDTAGMARIMSGYWGGICAGRVLLGYLTLRFGEKRMIYLYLTVITGMLLLLWFVPYVGVNAMAIALIGVALGPLYPSTVALARKVVSPRLYPTTVGFLSAFGSGGSALFPFINGALIGAKGVQAMLPFCIAMSAAMLVSWIFVPNPARKSKKGTDTEEIEMDTQEASTGYASSRM</sequence>
<feature type="compositionally biased region" description="Acidic residues" evidence="7">
    <location>
        <begin position="270"/>
        <end position="279"/>
    </location>
</feature>
<dbReference type="InterPro" id="IPR020846">
    <property type="entry name" value="MFS_dom"/>
</dbReference>
<feature type="transmembrane region" description="Helical" evidence="8">
    <location>
        <begin position="393"/>
        <end position="414"/>
    </location>
</feature>
<feature type="transmembrane region" description="Helical" evidence="8">
    <location>
        <begin position="107"/>
        <end position="129"/>
    </location>
</feature>
<feature type="transmembrane region" description="Helical" evidence="8">
    <location>
        <begin position="301"/>
        <end position="324"/>
    </location>
</feature>
<feature type="transmembrane region" description="Helical" evidence="8">
    <location>
        <begin position="426"/>
        <end position="444"/>
    </location>
</feature>
<proteinExistence type="inferred from homology"/>
<dbReference type="GO" id="GO:0022857">
    <property type="term" value="F:transmembrane transporter activity"/>
    <property type="evidence" value="ECO:0007669"/>
    <property type="project" value="InterPro"/>
</dbReference>
<comment type="caution">
    <text evidence="10">The sequence shown here is derived from an EMBL/GenBank/DDBJ whole genome shotgun (WGS) entry which is preliminary data.</text>
</comment>
<dbReference type="InterPro" id="IPR011701">
    <property type="entry name" value="MFS"/>
</dbReference>
<evidence type="ECO:0000256" key="7">
    <source>
        <dbReference type="SAM" id="MobiDB-lite"/>
    </source>
</evidence>
<keyword evidence="11" id="KW-1185">Reference proteome</keyword>
<dbReference type="InParanoid" id="A0A1X2H5U9"/>
<feature type="compositionally biased region" description="Polar residues" evidence="7">
    <location>
        <begin position="496"/>
        <end position="507"/>
    </location>
</feature>
<dbReference type="OrthoDB" id="413079at2759"/>
<comment type="subcellular location">
    <subcellularLocation>
        <location evidence="1">Endomembrane system</location>
        <topology evidence="1">Multi-pass membrane protein</topology>
    </subcellularLocation>
</comment>
<accession>A0A1X2H5U9</accession>
<keyword evidence="3" id="KW-0813">Transport</keyword>
<dbReference type="SUPFAM" id="SSF103473">
    <property type="entry name" value="MFS general substrate transporter"/>
    <property type="match status" value="1"/>
</dbReference>
<reference evidence="10 11" key="1">
    <citation type="submission" date="2016-07" db="EMBL/GenBank/DDBJ databases">
        <title>Pervasive Adenine N6-methylation of Active Genes in Fungi.</title>
        <authorList>
            <consortium name="DOE Joint Genome Institute"/>
            <person name="Mondo S.J."/>
            <person name="Dannebaum R.O."/>
            <person name="Kuo R.C."/>
            <person name="Labutti K."/>
            <person name="Haridas S."/>
            <person name="Kuo A."/>
            <person name="Salamov A."/>
            <person name="Ahrendt S.R."/>
            <person name="Lipzen A."/>
            <person name="Sullivan W."/>
            <person name="Andreopoulos W.B."/>
            <person name="Clum A."/>
            <person name="Lindquist E."/>
            <person name="Daum C."/>
            <person name="Ramamoorthy G.K."/>
            <person name="Gryganskyi A."/>
            <person name="Culley D."/>
            <person name="Magnuson J.K."/>
            <person name="James T.Y."/>
            <person name="O'Malley M.A."/>
            <person name="Stajich J.E."/>
            <person name="Spatafora J.W."/>
            <person name="Visel A."/>
            <person name="Grigoriev I.V."/>
        </authorList>
    </citation>
    <scope>NUCLEOTIDE SEQUENCE [LARGE SCALE GENOMIC DNA]</scope>
    <source>
        <strain evidence="10 11">NRRL 2496</strain>
    </source>
</reference>
<keyword evidence="6 8" id="KW-0472">Membrane</keyword>
<evidence type="ECO:0000256" key="2">
    <source>
        <dbReference type="ARBA" id="ARBA00008335"/>
    </source>
</evidence>
<evidence type="ECO:0000259" key="9">
    <source>
        <dbReference type="PROSITE" id="PS50850"/>
    </source>
</evidence>
<keyword evidence="5 8" id="KW-1133">Transmembrane helix</keyword>
<dbReference type="Pfam" id="PF07690">
    <property type="entry name" value="MFS_1"/>
    <property type="match status" value="2"/>
</dbReference>
<feature type="transmembrane region" description="Helical" evidence="8">
    <location>
        <begin position="456"/>
        <end position="475"/>
    </location>
</feature>
<feature type="transmembrane region" description="Helical" evidence="8">
    <location>
        <begin position="224"/>
        <end position="246"/>
    </location>
</feature>
<dbReference type="PROSITE" id="PS50850">
    <property type="entry name" value="MFS"/>
    <property type="match status" value="1"/>
</dbReference>
<dbReference type="Proteomes" id="UP000242180">
    <property type="component" value="Unassembled WGS sequence"/>
</dbReference>
<evidence type="ECO:0000313" key="10">
    <source>
        <dbReference type="EMBL" id="ORY93856.1"/>
    </source>
</evidence>
<feature type="transmembrane region" description="Helical" evidence="8">
    <location>
        <begin position="198"/>
        <end position="218"/>
    </location>
</feature>
<organism evidence="10 11">
    <name type="scientific">Syncephalastrum racemosum</name>
    <name type="common">Filamentous fungus</name>
    <dbReference type="NCBI Taxonomy" id="13706"/>
    <lineage>
        <taxon>Eukaryota</taxon>
        <taxon>Fungi</taxon>
        <taxon>Fungi incertae sedis</taxon>
        <taxon>Mucoromycota</taxon>
        <taxon>Mucoromycotina</taxon>
        <taxon>Mucoromycetes</taxon>
        <taxon>Mucorales</taxon>
        <taxon>Syncephalastraceae</taxon>
        <taxon>Syncephalastrum</taxon>
    </lineage>
</organism>
<feature type="transmembrane region" description="Helical" evidence="8">
    <location>
        <begin position="141"/>
        <end position="161"/>
    </location>
</feature>
<feature type="transmembrane region" description="Helical" evidence="8">
    <location>
        <begin position="167"/>
        <end position="186"/>
    </location>
</feature>
<feature type="domain" description="Major facilitator superfamily (MFS) profile" evidence="9">
    <location>
        <begin position="73"/>
        <end position="479"/>
    </location>
</feature>
<name>A0A1X2H5U9_SYNRA</name>
<dbReference type="PANTHER" id="PTHR23514:SF3">
    <property type="entry name" value="BYPASS OF STOP CODON PROTEIN 6"/>
    <property type="match status" value="1"/>
</dbReference>
<dbReference type="EMBL" id="MCGN01000008">
    <property type="protein sequence ID" value="ORY93856.1"/>
    <property type="molecule type" value="Genomic_DNA"/>
</dbReference>
<dbReference type="InterPro" id="IPR051788">
    <property type="entry name" value="MFS_Transporter"/>
</dbReference>
<feature type="transmembrane region" description="Helical" evidence="8">
    <location>
        <begin position="73"/>
        <end position="95"/>
    </location>
</feature>
<dbReference type="Gene3D" id="1.20.1250.20">
    <property type="entry name" value="MFS general substrate transporter like domains"/>
    <property type="match status" value="2"/>
</dbReference>
<dbReference type="InterPro" id="IPR036259">
    <property type="entry name" value="MFS_trans_sf"/>
</dbReference>
<comment type="similarity">
    <text evidence="2">Belongs to the major facilitator superfamily.</text>
</comment>
<dbReference type="OMA" id="KVTWICA"/>
<evidence type="ECO:0000256" key="8">
    <source>
        <dbReference type="SAM" id="Phobius"/>
    </source>
</evidence>
<evidence type="ECO:0000256" key="5">
    <source>
        <dbReference type="ARBA" id="ARBA00022989"/>
    </source>
</evidence>
<dbReference type="STRING" id="13706.A0A1X2H5U9"/>
<evidence type="ECO:0000256" key="3">
    <source>
        <dbReference type="ARBA" id="ARBA00022448"/>
    </source>
</evidence>
<evidence type="ECO:0000256" key="4">
    <source>
        <dbReference type="ARBA" id="ARBA00022692"/>
    </source>
</evidence>
<feature type="transmembrane region" description="Helical" evidence="8">
    <location>
        <begin position="368"/>
        <end position="387"/>
    </location>
</feature>
<protein>
    <submittedName>
        <fullName evidence="10">Major facilitator superfamily domain-containing protein</fullName>
    </submittedName>
</protein>
<dbReference type="GO" id="GO:0012505">
    <property type="term" value="C:endomembrane system"/>
    <property type="evidence" value="ECO:0007669"/>
    <property type="project" value="UniProtKB-SubCell"/>
</dbReference>
<evidence type="ECO:0000313" key="11">
    <source>
        <dbReference type="Proteomes" id="UP000242180"/>
    </source>
</evidence>
<dbReference type="AlphaFoldDB" id="A0A1X2H5U9"/>